<name>A0ABR2HW90_9EUKA</name>
<keyword evidence="6" id="KW-0012">Acyltransferase</keyword>
<evidence type="ECO:0000256" key="6">
    <source>
        <dbReference type="ARBA" id="ARBA00023315"/>
    </source>
</evidence>
<dbReference type="EMBL" id="JAPFFF010000023">
    <property type="protein sequence ID" value="KAK8852849.1"/>
    <property type="molecule type" value="Genomic_DNA"/>
</dbReference>
<keyword evidence="1" id="KW-0808">Transferase</keyword>
<dbReference type="Proteomes" id="UP001470230">
    <property type="component" value="Unassembled WGS sequence"/>
</dbReference>
<evidence type="ECO:0000256" key="7">
    <source>
        <dbReference type="SAM" id="Phobius"/>
    </source>
</evidence>
<evidence type="ECO:0000313" key="8">
    <source>
        <dbReference type="EMBL" id="KAK8852849.1"/>
    </source>
</evidence>
<comment type="caution">
    <text evidence="8">The sequence shown here is derived from an EMBL/GenBank/DDBJ whole genome shotgun (WGS) entry which is preliminary data.</text>
</comment>
<keyword evidence="5 7" id="KW-0472">Membrane</keyword>
<dbReference type="PANTHER" id="PTHR23063">
    <property type="entry name" value="PHOSPHOLIPID ACYLTRANSFERASE"/>
    <property type="match status" value="1"/>
</dbReference>
<evidence type="ECO:0008006" key="10">
    <source>
        <dbReference type="Google" id="ProtNLM"/>
    </source>
</evidence>
<evidence type="ECO:0000256" key="5">
    <source>
        <dbReference type="ARBA" id="ARBA00023136"/>
    </source>
</evidence>
<dbReference type="PANTHER" id="PTHR23063:SF52">
    <property type="entry name" value="LYSOPHOSPHATIDYLCHOLINE ACYLTRANSFERASE"/>
    <property type="match status" value="1"/>
</dbReference>
<feature type="transmembrane region" description="Helical" evidence="7">
    <location>
        <begin position="30"/>
        <end position="52"/>
    </location>
</feature>
<keyword evidence="3 7" id="KW-1133">Transmembrane helix</keyword>
<gene>
    <name evidence="8" type="ORF">M9Y10_017841</name>
</gene>
<sequence length="335" mass="38502">MEKFGTFGDQATGVRPFIPIQNKIPGWKQLIFNIFGFFKLILSIPFFFTMFINPFIFQFVPISFLRIFITRANHIIHGHIILFLCGNYFISATPTPLIKKIVEPEKWKKPKHGDVVFAPLNSFLDLIWYSTKFSPNFLVPCKDENEYAILYSLFPLMFKVLFCKGNLQEESFFGRKVNINEFIKKSKENKLFANVIFPEGAQTNGTGLLKYESIKFTLPQDCIVQVLGFKRTFKGISPNRSSPNQPGLFSYLIQIFGRFYESASVLVAMEKDVKQPKEGQITPEYMEKIREITGKLLKLPLLSLGSEKHAQYCKQCLERGGEDKGAFESAKSKFE</sequence>
<evidence type="ECO:0000256" key="1">
    <source>
        <dbReference type="ARBA" id="ARBA00022679"/>
    </source>
</evidence>
<reference evidence="8 9" key="1">
    <citation type="submission" date="2024-04" db="EMBL/GenBank/DDBJ databases">
        <title>Tritrichomonas musculus Genome.</title>
        <authorList>
            <person name="Alves-Ferreira E."/>
            <person name="Grigg M."/>
            <person name="Lorenzi H."/>
            <person name="Galac M."/>
        </authorList>
    </citation>
    <scope>NUCLEOTIDE SEQUENCE [LARGE SCALE GENOMIC DNA]</scope>
    <source>
        <strain evidence="8 9">EAF2021</strain>
    </source>
</reference>
<accession>A0ABR2HW90</accession>
<keyword evidence="2 7" id="KW-0812">Transmembrane</keyword>
<evidence type="ECO:0000256" key="3">
    <source>
        <dbReference type="ARBA" id="ARBA00022989"/>
    </source>
</evidence>
<keyword evidence="9" id="KW-1185">Reference proteome</keyword>
<protein>
    <recommendedName>
        <fullName evidence="10">Phospholipid/glycerol acyltransferase domain-containing protein</fullName>
    </recommendedName>
</protein>
<evidence type="ECO:0000313" key="9">
    <source>
        <dbReference type="Proteomes" id="UP001470230"/>
    </source>
</evidence>
<proteinExistence type="predicted"/>
<evidence type="ECO:0000256" key="2">
    <source>
        <dbReference type="ARBA" id="ARBA00022692"/>
    </source>
</evidence>
<evidence type="ECO:0000256" key="4">
    <source>
        <dbReference type="ARBA" id="ARBA00023098"/>
    </source>
</evidence>
<organism evidence="8 9">
    <name type="scientific">Tritrichomonas musculus</name>
    <dbReference type="NCBI Taxonomy" id="1915356"/>
    <lineage>
        <taxon>Eukaryota</taxon>
        <taxon>Metamonada</taxon>
        <taxon>Parabasalia</taxon>
        <taxon>Tritrichomonadida</taxon>
        <taxon>Tritrichomonadidae</taxon>
        <taxon>Tritrichomonas</taxon>
    </lineage>
</organism>
<keyword evidence="4" id="KW-0443">Lipid metabolism</keyword>